<dbReference type="KEGG" id="fpf:DCC35_10905"/>
<evidence type="ECO:0000313" key="1">
    <source>
        <dbReference type="EMBL" id="QCK15217.1"/>
    </source>
</evidence>
<accession>A0A4D7JKJ1</accession>
<protein>
    <submittedName>
        <fullName evidence="1">Uncharacterized protein</fullName>
    </submittedName>
</protein>
<keyword evidence="2" id="KW-1185">Reference proteome</keyword>
<gene>
    <name evidence="1" type="ORF">DCC35_10905</name>
</gene>
<dbReference type="RefSeq" id="WP_137090802.1">
    <property type="nucleotide sequence ID" value="NZ_CP028923.1"/>
</dbReference>
<dbReference type="Proteomes" id="UP000298616">
    <property type="component" value="Chromosome"/>
</dbReference>
<evidence type="ECO:0000313" key="2">
    <source>
        <dbReference type="Proteomes" id="UP000298616"/>
    </source>
</evidence>
<proteinExistence type="predicted"/>
<dbReference type="OrthoDB" id="1123391at2"/>
<dbReference type="EMBL" id="CP028923">
    <property type="protein sequence ID" value="QCK15217.1"/>
    <property type="molecule type" value="Genomic_DNA"/>
</dbReference>
<organism evidence="1 2">
    <name type="scientific">Mangrovivirga cuniculi</name>
    <dbReference type="NCBI Taxonomy" id="2715131"/>
    <lineage>
        <taxon>Bacteria</taxon>
        <taxon>Pseudomonadati</taxon>
        <taxon>Bacteroidota</taxon>
        <taxon>Cytophagia</taxon>
        <taxon>Cytophagales</taxon>
        <taxon>Mangrovivirgaceae</taxon>
        <taxon>Mangrovivirga</taxon>
    </lineage>
</organism>
<name>A0A4D7JKJ1_9BACT</name>
<dbReference type="AlphaFoldDB" id="A0A4D7JKJ1"/>
<reference evidence="1 2" key="1">
    <citation type="submission" date="2018-04" db="EMBL/GenBank/DDBJ databases">
        <title>Complete genome uncultured novel isolate.</title>
        <authorList>
            <person name="Merlino G."/>
        </authorList>
    </citation>
    <scope>NUCLEOTIDE SEQUENCE [LARGE SCALE GENOMIC DNA]</scope>
    <source>
        <strain evidence="2">R1DC9</strain>
    </source>
</reference>
<sequence length="237" mass="28421">MPEKIELLKGSIDKRNKGLWVSLNEEFEINLYKSPEDNYLLNFKDNLVSLYIDTINPSPEAFVHELLHLELRRKRIFISKDLVNTISINEKLDYLFSKTLEEHICNCIEHIKMFDVFIDMGYESSTFLSDFAEPKMTNDEILNLRIAYKQNRIVDKDALNFYIGKFFSMKACSNPEFNYETYYYELNKLDSKLYYILNHFWVEWLNFDINQPDQSYQSIINDFTTELLKWLENNFVI</sequence>